<dbReference type="Proteomes" id="UP001304970">
    <property type="component" value="Chromosome"/>
</dbReference>
<dbReference type="InterPro" id="IPR038475">
    <property type="entry name" value="RecG_C_sf"/>
</dbReference>
<dbReference type="EMBL" id="CP131061">
    <property type="protein sequence ID" value="WNY26604.1"/>
    <property type="molecule type" value="Genomic_DNA"/>
</dbReference>
<dbReference type="Gene3D" id="3.30.950.30">
    <property type="entry name" value="Schlafen, AAA domain"/>
    <property type="match status" value="1"/>
</dbReference>
<keyword evidence="2" id="KW-1185">Reference proteome</keyword>
<dbReference type="GeneID" id="89227779"/>
<gene>
    <name evidence="1" type="ORF">MsAm2_03760</name>
</gene>
<dbReference type="PANTHER" id="PTHR30595">
    <property type="entry name" value="GLPR-RELATED TRANSCRIPTIONAL REPRESSOR"/>
    <property type="match status" value="1"/>
</dbReference>
<dbReference type="InterPro" id="IPR038461">
    <property type="entry name" value="Schlafen_AlbA_2_dom_sf"/>
</dbReference>
<reference evidence="1 2" key="1">
    <citation type="submission" date="2023-07" db="EMBL/GenBank/DDBJ databases">
        <title>Closed genome sequence of Methanosarcinaceae archaeon Am2.</title>
        <authorList>
            <person name="Poehlein A."/>
            <person name="Protasov E."/>
            <person name="Platt K."/>
            <person name="Reeh H."/>
            <person name="Daniel R."/>
            <person name="Brune A."/>
        </authorList>
    </citation>
    <scope>NUCLEOTIDE SEQUENCE [LARGE SCALE GENOMIC DNA]</scope>
    <source>
        <strain evidence="1 2">Am2</strain>
    </source>
</reference>
<organism evidence="1 2">
    <name type="scientific">Methanolapillus ohkumae</name>
    <dbReference type="NCBI Taxonomy" id="3028298"/>
    <lineage>
        <taxon>Archaea</taxon>
        <taxon>Methanobacteriati</taxon>
        <taxon>Methanobacteriota</taxon>
        <taxon>Stenosarchaea group</taxon>
        <taxon>Methanomicrobia</taxon>
        <taxon>Methanosarcinales</taxon>
        <taxon>Methanosarcinaceae</taxon>
        <taxon>Methanolapillus</taxon>
    </lineage>
</organism>
<proteinExistence type="predicted"/>
<dbReference type="RefSeq" id="WP_338098127.1">
    <property type="nucleotide sequence ID" value="NZ_CP131061.1"/>
</dbReference>
<accession>A0AA96V4T8</accession>
<dbReference type="Pfam" id="PF13749">
    <property type="entry name" value="HATPase_c_4"/>
    <property type="match status" value="1"/>
</dbReference>
<dbReference type="AlphaFoldDB" id="A0AA96V4T8"/>
<evidence type="ECO:0008006" key="3">
    <source>
        <dbReference type="Google" id="ProtNLM"/>
    </source>
</evidence>
<dbReference type="Gene3D" id="3.30.565.60">
    <property type="match status" value="1"/>
</dbReference>
<sequence length="564" mass="64935">MTYSEVEINEMFQFFLDQPHESEILEFKEAKKDFDFRKLGKYFSALSNEENLKSQKFAWLIFGVEDKTHHVVGTSYRSNSKNLISLYKEIADKTIGGITFTQIYEINPNGLRVLLFQIPAAPKGIPTSFDGHYFGRNGESLDALSLSELEMIRSQSNSDWSAEIILSASLDDLDSEAILKARENYKTKYPGKVSEIDSWDDITFLNKAKVTTKGKITRTALILLGKDESEHFLNPANLKIRWILKDIHNQDKDYEIFTIPFLLAVDKVNLKIRNLKYRYIREGAETLFPEEVLKYEPFVIREALNNCIAHQDYQKGGMINVIEINDEELIFTNYGRFIPGSVEKVVTDDAPEESNRNKFLATAMFNLNMVDTIGSGIKKMFNFQRQRFFPMPEYDLNNEKVKVTIIGKILDVEFAHVLTTNPDLSLENIILLDKVQKKNLLSDEEAKHLKKLNLIEGRKPNYFISSEVAFKSKNSNLKAEYINQRGFDDGHYMEKILDYLMEYGSATRSDINALLLQKLPESYNTDEKKKNKINNLLGSLTRSNKIMNKGSRKVPIYVLIPSDF</sequence>
<protein>
    <recommendedName>
        <fullName evidence="3">Transcriptional regulator</fullName>
    </recommendedName>
</protein>
<name>A0AA96V4T8_9EURY</name>
<evidence type="ECO:0000313" key="1">
    <source>
        <dbReference type="EMBL" id="WNY26604.1"/>
    </source>
</evidence>
<evidence type="ECO:0000313" key="2">
    <source>
        <dbReference type="Proteomes" id="UP001304970"/>
    </source>
</evidence>
<dbReference type="PANTHER" id="PTHR30595:SF6">
    <property type="entry name" value="SCHLAFEN ALBA-2 DOMAIN-CONTAINING PROTEIN"/>
    <property type="match status" value="1"/>
</dbReference>